<comment type="caution">
    <text evidence="2">The sequence shown here is derived from an EMBL/GenBank/DDBJ whole genome shotgun (WGS) entry which is preliminary data.</text>
</comment>
<evidence type="ECO:0000313" key="3">
    <source>
        <dbReference type="Proteomes" id="UP000177039"/>
    </source>
</evidence>
<feature type="coiled-coil region" evidence="1">
    <location>
        <begin position="103"/>
        <end position="151"/>
    </location>
</feature>
<gene>
    <name evidence="2" type="ORF">A3B54_02080</name>
</gene>
<proteinExistence type="predicted"/>
<evidence type="ECO:0000256" key="1">
    <source>
        <dbReference type="SAM" id="Coils"/>
    </source>
</evidence>
<reference evidence="2 3" key="1">
    <citation type="journal article" date="2016" name="Nat. Commun.">
        <title>Thousands of microbial genomes shed light on interconnected biogeochemical processes in an aquifer system.</title>
        <authorList>
            <person name="Anantharaman K."/>
            <person name="Brown C.T."/>
            <person name="Hug L.A."/>
            <person name="Sharon I."/>
            <person name="Castelle C.J."/>
            <person name="Probst A.J."/>
            <person name="Thomas B.C."/>
            <person name="Singh A."/>
            <person name="Wilkins M.J."/>
            <person name="Karaoz U."/>
            <person name="Brodie E.L."/>
            <person name="Williams K.H."/>
            <person name="Hubbard S.S."/>
            <person name="Banfield J.F."/>
        </authorList>
    </citation>
    <scope>NUCLEOTIDE SEQUENCE [LARGE SCALE GENOMIC DNA]</scope>
</reference>
<name>A0A1F5H7W1_9BACT</name>
<dbReference type="Proteomes" id="UP000177039">
    <property type="component" value="Unassembled WGS sequence"/>
</dbReference>
<keyword evidence="1" id="KW-0175">Coiled coil</keyword>
<accession>A0A1F5H7W1</accession>
<dbReference type="EMBL" id="MFBT01000005">
    <property type="protein sequence ID" value="OGE00169.1"/>
    <property type="molecule type" value="Genomic_DNA"/>
</dbReference>
<protein>
    <submittedName>
        <fullName evidence="2">Uncharacterized protein</fullName>
    </submittedName>
</protein>
<evidence type="ECO:0000313" key="2">
    <source>
        <dbReference type="EMBL" id="OGE00169.1"/>
    </source>
</evidence>
<organism evidence="2 3">
    <name type="scientific">Candidatus Curtissbacteria bacterium RIFCSPLOWO2_01_FULL_42_50</name>
    <dbReference type="NCBI Taxonomy" id="1797730"/>
    <lineage>
        <taxon>Bacteria</taxon>
        <taxon>Candidatus Curtissiibacteriota</taxon>
    </lineage>
</organism>
<dbReference type="AlphaFoldDB" id="A0A1F5H7W1"/>
<sequence>MVETGQTPNPLNEKAAELAKKLGIETRDLQPWQVSQSLSALAKIKLAQESGAPDDVISDPTKLHEWLRRRGQLPKIETVGQIIEYLDPELRLQRQQTEFARRETDLKQEIAHLKLQVDRLTVREQYLADLTTQLRNKLESAQRELAGLRINSGSDLKRADQGKRGATDLDNFLGGVEFYKRKNSILATG</sequence>